<sequence>MASSTDSMRIAFSTLVGIAFTGLAQAIPYTSTRDSLIKSTYSNANTSLTLLYQNNLNASDDANHIGAILLDPASPTTGAAQCAALGESLVAIESLDAHRSDFEHALTYLAYAGLVSDASGDGGASQEYYVQEGVLTVTPSTNGSSSYSFHFAKFYSSSSKEQKALPILCTQSSSQNSATNAIATAQNEVRIPAPDDNTFVGFRNQKSFRFLGIPYANPLKRFEYSSVFNATGQTIDATQYGASCAQAGEADSSEDCLFLNIQTPYIPKAWFGSGSGNNDSKFEASDDVREQKLKPVMFGIHGGGFTGGNGGPTSGLDGGNMASREDIVSVQLNYRLSTLGFLAIPGTDIRGNYGIGDQITALRWIKKNIASFGGDPNKVTIIGESAGAGSVRVLLGSPPVIREKLISGGVAQSNLGGGVALGLTGDYATTYSTYYTIDQSYAVAGQQIFAAAGCNQSTTITSIQDEVACLAAVNASTLVDLPTVARYVVQDGTIVDTEQLIVTSRNGSQAYVPIIFGTTENDGASFCLFPEANTTSEVEGIAYSLSITEAQAQRVVDSGLFPYYDSGNLTLDTFNVSQRVATDLQFRCIDEATVYAAAVSGAFPTAFYYNQDRTYEGYDPLALGPSLNGGDDAEAPYFRLHGSDLGFTYGNQDPLRDERDLEASQLVSGYFASFTKTGSPNPDERYLEARGYESTLAAIRETGLWEAVSDQRAKDVPVGKQLDYPAVTVEFPDRKQCGFLNYSLEYYLDGGI</sequence>
<dbReference type="EMBL" id="KZ678426">
    <property type="protein sequence ID" value="PSR88646.1"/>
    <property type="molecule type" value="Genomic_DNA"/>
</dbReference>
<dbReference type="Gene3D" id="3.40.50.1820">
    <property type="entry name" value="alpha/beta hydrolase"/>
    <property type="match status" value="1"/>
</dbReference>
<organism evidence="4 5">
    <name type="scientific">Coniella lustricola</name>
    <dbReference type="NCBI Taxonomy" id="2025994"/>
    <lineage>
        <taxon>Eukaryota</taxon>
        <taxon>Fungi</taxon>
        <taxon>Dikarya</taxon>
        <taxon>Ascomycota</taxon>
        <taxon>Pezizomycotina</taxon>
        <taxon>Sordariomycetes</taxon>
        <taxon>Sordariomycetidae</taxon>
        <taxon>Diaporthales</taxon>
        <taxon>Schizoparmaceae</taxon>
        <taxon>Coniella</taxon>
    </lineage>
</organism>
<dbReference type="AlphaFoldDB" id="A0A2T3AAD3"/>
<evidence type="ECO:0000256" key="2">
    <source>
        <dbReference type="ARBA" id="ARBA00022801"/>
    </source>
</evidence>
<protein>
    <submittedName>
        <fullName evidence="4">Carboxylesterase family-domain-containing protein</fullName>
    </submittedName>
</protein>
<dbReference type="InterPro" id="IPR002018">
    <property type="entry name" value="CarbesteraseB"/>
</dbReference>
<evidence type="ECO:0000313" key="5">
    <source>
        <dbReference type="Proteomes" id="UP000241462"/>
    </source>
</evidence>
<gene>
    <name evidence="4" type="ORF">BD289DRAFT_482029</name>
</gene>
<dbReference type="GO" id="GO:0016787">
    <property type="term" value="F:hydrolase activity"/>
    <property type="evidence" value="ECO:0007669"/>
    <property type="project" value="UniProtKB-KW"/>
</dbReference>
<dbReference type="SUPFAM" id="SSF53474">
    <property type="entry name" value="alpha/beta-Hydrolases"/>
    <property type="match status" value="1"/>
</dbReference>
<proteinExistence type="inferred from homology"/>
<feature type="domain" description="Carboxylesterase type B" evidence="3">
    <location>
        <begin position="209"/>
        <end position="686"/>
    </location>
</feature>
<dbReference type="InterPro" id="IPR029058">
    <property type="entry name" value="AB_hydrolase_fold"/>
</dbReference>
<dbReference type="PANTHER" id="PTHR43142">
    <property type="entry name" value="CARBOXYLIC ESTER HYDROLASE"/>
    <property type="match status" value="1"/>
</dbReference>
<dbReference type="STRING" id="2025994.A0A2T3AAD3"/>
<dbReference type="Proteomes" id="UP000241462">
    <property type="component" value="Unassembled WGS sequence"/>
</dbReference>
<dbReference type="OrthoDB" id="408631at2759"/>
<dbReference type="PANTHER" id="PTHR43142:SF3">
    <property type="entry name" value="PUTATIVE (AFU_ORTHOLOGUE AFUA_3G09070)-RELATED"/>
    <property type="match status" value="1"/>
</dbReference>
<evidence type="ECO:0000259" key="3">
    <source>
        <dbReference type="Pfam" id="PF00135"/>
    </source>
</evidence>
<keyword evidence="5" id="KW-1185">Reference proteome</keyword>
<keyword evidence="2" id="KW-0378">Hydrolase</keyword>
<comment type="similarity">
    <text evidence="1">Belongs to the type-B carboxylesterase/lipase family.</text>
</comment>
<evidence type="ECO:0000256" key="1">
    <source>
        <dbReference type="ARBA" id="ARBA00005964"/>
    </source>
</evidence>
<dbReference type="InParanoid" id="A0A2T3AAD3"/>
<reference evidence="4 5" key="1">
    <citation type="journal article" date="2018" name="Mycol. Prog.">
        <title>Coniella lustricola, a new species from submerged detritus.</title>
        <authorList>
            <person name="Raudabaugh D.B."/>
            <person name="Iturriaga T."/>
            <person name="Carver A."/>
            <person name="Mondo S."/>
            <person name="Pangilinan J."/>
            <person name="Lipzen A."/>
            <person name="He G."/>
            <person name="Amirebrahimi M."/>
            <person name="Grigoriev I.V."/>
            <person name="Miller A.N."/>
        </authorList>
    </citation>
    <scope>NUCLEOTIDE SEQUENCE [LARGE SCALE GENOMIC DNA]</scope>
    <source>
        <strain evidence="4 5">B22-T-1</strain>
    </source>
</reference>
<evidence type="ECO:0000313" key="4">
    <source>
        <dbReference type="EMBL" id="PSR88646.1"/>
    </source>
</evidence>
<accession>A0A2T3AAD3</accession>
<dbReference type="InterPro" id="IPR019826">
    <property type="entry name" value="Carboxylesterase_B_AS"/>
</dbReference>
<dbReference type="PROSITE" id="PS00122">
    <property type="entry name" value="CARBOXYLESTERASE_B_1"/>
    <property type="match status" value="1"/>
</dbReference>
<dbReference type="Pfam" id="PF00135">
    <property type="entry name" value="COesterase"/>
    <property type="match status" value="1"/>
</dbReference>
<name>A0A2T3AAD3_9PEZI</name>